<dbReference type="VEuPathDB" id="FungiDB:TREMEDRAFT_66324"/>
<organism evidence="2 3">
    <name type="scientific">Tremella mesenterica</name>
    <name type="common">Jelly fungus</name>
    <dbReference type="NCBI Taxonomy" id="5217"/>
    <lineage>
        <taxon>Eukaryota</taxon>
        <taxon>Fungi</taxon>
        <taxon>Dikarya</taxon>
        <taxon>Basidiomycota</taxon>
        <taxon>Agaricomycotina</taxon>
        <taxon>Tremellomycetes</taxon>
        <taxon>Tremellales</taxon>
        <taxon>Tremellaceae</taxon>
        <taxon>Tremella</taxon>
    </lineage>
</organism>
<proteinExistence type="predicted"/>
<accession>A0A4Q1BBW0</accession>
<keyword evidence="3" id="KW-1185">Reference proteome</keyword>
<reference evidence="2 3" key="1">
    <citation type="submission" date="2016-06" db="EMBL/GenBank/DDBJ databases">
        <title>Evolution of pathogenesis and genome organization in the Tremellales.</title>
        <authorList>
            <person name="Cuomo C."/>
            <person name="Litvintseva A."/>
            <person name="Heitman J."/>
            <person name="Chen Y."/>
            <person name="Sun S."/>
            <person name="Springer D."/>
            <person name="Dromer F."/>
            <person name="Young S."/>
            <person name="Zeng Q."/>
            <person name="Chapman S."/>
            <person name="Gujja S."/>
            <person name="Saif S."/>
            <person name="Birren B."/>
        </authorList>
    </citation>
    <scope>NUCLEOTIDE SEQUENCE [LARGE SCALE GENOMIC DNA]</scope>
    <source>
        <strain evidence="2 3">ATCC 28783</strain>
    </source>
</reference>
<name>A0A4Q1BBW0_TREME</name>
<evidence type="ECO:0000313" key="2">
    <source>
        <dbReference type="EMBL" id="RXK36318.1"/>
    </source>
</evidence>
<evidence type="ECO:0000313" key="3">
    <source>
        <dbReference type="Proteomes" id="UP000289152"/>
    </source>
</evidence>
<sequence length="230" mass="25354">MVFELRLPLVPRSQDISYSETIEKEKPPLPPSTGAASEHHFTSSIFVSGDGEAMPEMESKVEYDLLTSLADKPKPLKPLVTAARRQCEKNSLALSKLHKHILSGDGPDPSDLISYLLPQLMSNLANLVRQSIQAVEHEVTSFLTDTNLLFLGLKNALEPGEEKLQEILTDASNLEVNLREEVKQATAYLEAAATFLDGLSSRFQMVLNLPRPTPHNALASNPSMLTLIIR</sequence>
<feature type="region of interest" description="Disordered" evidence="1">
    <location>
        <begin position="18"/>
        <end position="38"/>
    </location>
</feature>
<evidence type="ECO:0000256" key="1">
    <source>
        <dbReference type="SAM" id="MobiDB-lite"/>
    </source>
</evidence>
<dbReference type="EMBL" id="SDIL01000101">
    <property type="protein sequence ID" value="RXK36318.1"/>
    <property type="molecule type" value="Genomic_DNA"/>
</dbReference>
<gene>
    <name evidence="2" type="ORF">M231_06403</name>
</gene>
<dbReference type="InParanoid" id="A0A4Q1BBW0"/>
<protein>
    <submittedName>
        <fullName evidence="2">Uncharacterized protein</fullName>
    </submittedName>
</protein>
<dbReference type="Proteomes" id="UP000289152">
    <property type="component" value="Unassembled WGS sequence"/>
</dbReference>
<dbReference type="AlphaFoldDB" id="A0A4Q1BBW0"/>
<comment type="caution">
    <text evidence="2">The sequence shown here is derived from an EMBL/GenBank/DDBJ whole genome shotgun (WGS) entry which is preliminary data.</text>
</comment>